<accession>A0A8J3ZG64</accession>
<feature type="compositionally biased region" description="Basic and acidic residues" evidence="1">
    <location>
        <begin position="57"/>
        <end position="74"/>
    </location>
</feature>
<name>A0A8J3ZG64_9ACTN</name>
<sequence length="74" mass="7945">MLADEAAHAPGWPTPVTPVDTAVAATTVNPAPTAIDHGLEMFARHGLLSDGPAGRTRRIDPNLCRREAPRHDRK</sequence>
<evidence type="ECO:0000256" key="1">
    <source>
        <dbReference type="SAM" id="MobiDB-lite"/>
    </source>
</evidence>
<dbReference type="EMBL" id="BOPG01000097">
    <property type="protein sequence ID" value="GIJ63529.1"/>
    <property type="molecule type" value="Genomic_DNA"/>
</dbReference>
<comment type="caution">
    <text evidence="2">The sequence shown here is derived from an EMBL/GenBank/DDBJ whole genome shotgun (WGS) entry which is preliminary data.</text>
</comment>
<reference evidence="2" key="1">
    <citation type="submission" date="2021-01" db="EMBL/GenBank/DDBJ databases">
        <title>Whole genome shotgun sequence of Virgisporangium aurantiacum NBRC 16421.</title>
        <authorList>
            <person name="Komaki H."/>
            <person name="Tamura T."/>
        </authorList>
    </citation>
    <scope>NUCLEOTIDE SEQUENCE</scope>
    <source>
        <strain evidence="2">NBRC 16421</strain>
    </source>
</reference>
<feature type="region of interest" description="Disordered" evidence="1">
    <location>
        <begin position="47"/>
        <end position="74"/>
    </location>
</feature>
<gene>
    <name evidence="2" type="ORF">Vau01_110450</name>
</gene>
<evidence type="ECO:0000313" key="3">
    <source>
        <dbReference type="Proteomes" id="UP000612585"/>
    </source>
</evidence>
<dbReference type="Proteomes" id="UP000612585">
    <property type="component" value="Unassembled WGS sequence"/>
</dbReference>
<dbReference type="AlphaFoldDB" id="A0A8J3ZG64"/>
<keyword evidence="3" id="KW-1185">Reference proteome</keyword>
<organism evidence="2 3">
    <name type="scientific">Virgisporangium aurantiacum</name>
    <dbReference type="NCBI Taxonomy" id="175570"/>
    <lineage>
        <taxon>Bacteria</taxon>
        <taxon>Bacillati</taxon>
        <taxon>Actinomycetota</taxon>
        <taxon>Actinomycetes</taxon>
        <taxon>Micromonosporales</taxon>
        <taxon>Micromonosporaceae</taxon>
        <taxon>Virgisporangium</taxon>
    </lineage>
</organism>
<proteinExistence type="predicted"/>
<protein>
    <submittedName>
        <fullName evidence="2">Uncharacterized protein</fullName>
    </submittedName>
</protein>
<evidence type="ECO:0000313" key="2">
    <source>
        <dbReference type="EMBL" id="GIJ63529.1"/>
    </source>
</evidence>